<dbReference type="NCBIfam" id="NF038125">
    <property type="entry name" value="PEP_CTERM_THxN"/>
    <property type="match status" value="1"/>
</dbReference>
<proteinExistence type="predicted"/>
<organism evidence="2 3">
    <name type="scientific">Thauera propionica</name>
    <dbReference type="NCBI Taxonomy" id="2019431"/>
    <lineage>
        <taxon>Bacteria</taxon>
        <taxon>Pseudomonadati</taxon>
        <taxon>Pseudomonadota</taxon>
        <taxon>Betaproteobacteria</taxon>
        <taxon>Rhodocyclales</taxon>
        <taxon>Zoogloeaceae</taxon>
        <taxon>Thauera</taxon>
    </lineage>
</organism>
<dbReference type="AlphaFoldDB" id="A0A235F1Z1"/>
<accession>A0A235F1Z1</accession>
<feature type="domain" description="Ice-binding protein C-terminal" evidence="1">
    <location>
        <begin position="287"/>
        <end position="311"/>
    </location>
</feature>
<name>A0A235F1Z1_9RHOO</name>
<comment type="caution">
    <text evidence="2">The sequence shown here is derived from an EMBL/GenBank/DDBJ whole genome shotgun (WGS) entry which is preliminary data.</text>
</comment>
<reference evidence="2 3" key="1">
    <citation type="submission" date="2017-07" db="EMBL/GenBank/DDBJ databases">
        <title>Thauera sp. KNDSS-Mac4 genome sequence and assembly.</title>
        <authorList>
            <person name="Mayilraj S."/>
        </authorList>
    </citation>
    <scope>NUCLEOTIDE SEQUENCE [LARGE SCALE GENOMIC DNA]</scope>
    <source>
        <strain evidence="2 3">KNDSS-Mac4</strain>
    </source>
</reference>
<dbReference type="EMBL" id="NOIH01000003">
    <property type="protein sequence ID" value="OYD55304.1"/>
    <property type="molecule type" value="Genomic_DNA"/>
</dbReference>
<evidence type="ECO:0000313" key="2">
    <source>
        <dbReference type="EMBL" id="OYD55304.1"/>
    </source>
</evidence>
<evidence type="ECO:0000259" key="1">
    <source>
        <dbReference type="Pfam" id="PF07589"/>
    </source>
</evidence>
<keyword evidence="3" id="KW-1185">Reference proteome</keyword>
<protein>
    <recommendedName>
        <fullName evidence="1">Ice-binding protein C-terminal domain-containing protein</fullName>
    </recommendedName>
</protein>
<dbReference type="Pfam" id="PF07589">
    <property type="entry name" value="PEP-CTERM"/>
    <property type="match status" value="1"/>
</dbReference>
<sequence>MMARSMHDDSRQMPDFLTEGIMRIALKPAIGATMIALAAMSGAANAAPLTQLHFTQASAYDPTSLDFDNSQGLVPAFSDSNRTFSWTSTLSGTTSSLTIESYNSGQTEAAAGDANGEWNAGEWFRIDQLIQRNQVLSVPGGVPVPNPLWIADIIGTFAVYQNADFSNALLPGGSDTTTTTLKYWETLNEDNLDQCDGPTPLGSLCDDEYTVLALSLAPLSFILDDYIYEISFRLEPGAGTTVCVKDALSPECEAAGVTFDADELIKVYAAEQEQSNLFVAAAWTATQIPEPGVLGLLGIGLMGMGLSARRRKATAA</sequence>
<dbReference type="NCBIfam" id="TIGR02595">
    <property type="entry name" value="PEP_CTERM"/>
    <property type="match status" value="1"/>
</dbReference>
<dbReference type="InterPro" id="IPR013424">
    <property type="entry name" value="Ice-binding_C"/>
</dbReference>
<gene>
    <name evidence="2" type="ORF">CGK74_03655</name>
</gene>
<evidence type="ECO:0000313" key="3">
    <source>
        <dbReference type="Proteomes" id="UP000215181"/>
    </source>
</evidence>
<dbReference type="Proteomes" id="UP000215181">
    <property type="component" value="Unassembled WGS sequence"/>
</dbReference>